<evidence type="ECO:0000313" key="4">
    <source>
        <dbReference type="Proteomes" id="UP000507222"/>
    </source>
</evidence>
<sequence>MVSNMSVLSWNVWGLGNRRMFRVLRNLLQNKTPDIVFLTETRMTVVQMGGLVQRLGVVGVLCVPHEPFSGGLCILWKPGL</sequence>
<keyword evidence="5" id="KW-1185">Reference proteome</keyword>
<dbReference type="SUPFAM" id="SSF56219">
    <property type="entry name" value="DNase I-like"/>
    <property type="match status" value="1"/>
</dbReference>
<reference evidence="2 4" key="2">
    <citation type="submission" date="2020-05" db="EMBL/GenBank/DDBJ databases">
        <authorList>
            <person name="Campoy J."/>
            <person name="Schneeberger K."/>
            <person name="Spophaly S."/>
        </authorList>
    </citation>
    <scope>NUCLEOTIDE SEQUENCE [LARGE SCALE GENOMIC DNA]</scope>
    <source>
        <strain evidence="2">PruArmRojPasFocal</strain>
    </source>
</reference>
<dbReference type="InterPro" id="IPR036691">
    <property type="entry name" value="Endo/exonu/phosph_ase_sf"/>
</dbReference>
<evidence type="ECO:0000259" key="1">
    <source>
        <dbReference type="Pfam" id="PF03372"/>
    </source>
</evidence>
<evidence type="ECO:0000313" key="3">
    <source>
        <dbReference type="EMBL" id="CAB4298836.1"/>
    </source>
</evidence>
<dbReference type="GO" id="GO:0003824">
    <property type="term" value="F:catalytic activity"/>
    <property type="evidence" value="ECO:0007669"/>
    <property type="project" value="InterPro"/>
</dbReference>
<gene>
    <name evidence="2" type="ORF">CURHAP_LOCUS12021</name>
    <name evidence="3" type="ORF">ORAREDHAP_LOCUS11672</name>
</gene>
<reference evidence="5" key="1">
    <citation type="journal article" date="2020" name="Genome Biol.">
        <title>Gamete binning: chromosome-level and haplotype-resolved genome assembly enabled by high-throughput single-cell sequencing of gamete genomes.</title>
        <authorList>
            <person name="Campoy J.A."/>
            <person name="Sun H."/>
            <person name="Goel M."/>
            <person name="Jiao W.-B."/>
            <person name="Folz-Donahue K."/>
            <person name="Wang N."/>
            <person name="Rubio M."/>
            <person name="Liu C."/>
            <person name="Kukat C."/>
            <person name="Ruiz D."/>
            <person name="Huettel B."/>
            <person name="Schneeberger K."/>
        </authorList>
    </citation>
    <scope>NUCLEOTIDE SEQUENCE [LARGE SCALE GENOMIC DNA]</scope>
    <source>
        <strain evidence="5">cv. Rojo Pasion</strain>
    </source>
</reference>
<dbReference type="Gene3D" id="3.60.10.10">
    <property type="entry name" value="Endonuclease/exonuclease/phosphatase"/>
    <property type="match status" value="1"/>
</dbReference>
<dbReference type="OrthoDB" id="1001388at2759"/>
<dbReference type="InterPro" id="IPR005135">
    <property type="entry name" value="Endo/exonuclease/phosphatase"/>
</dbReference>
<dbReference type="Pfam" id="PF03372">
    <property type="entry name" value="Exo_endo_phos"/>
    <property type="match status" value="1"/>
</dbReference>
<dbReference type="AlphaFoldDB" id="A0A6J5TXI1"/>
<evidence type="ECO:0000313" key="5">
    <source>
        <dbReference type="Proteomes" id="UP000507245"/>
    </source>
</evidence>
<dbReference type="Proteomes" id="UP000507222">
    <property type="component" value="Unassembled WGS sequence"/>
</dbReference>
<dbReference type="PANTHER" id="PTHR35218">
    <property type="entry name" value="RNASE H DOMAIN-CONTAINING PROTEIN"/>
    <property type="match status" value="1"/>
</dbReference>
<name>A0A6J5TXI1_PRUAR</name>
<dbReference type="EMBL" id="CAEKKB010000002">
    <property type="protein sequence ID" value="CAB4298836.1"/>
    <property type="molecule type" value="Genomic_DNA"/>
</dbReference>
<dbReference type="PANTHER" id="PTHR35218:SF9">
    <property type="entry name" value="ENDONUCLEASE_EXONUCLEASE_PHOSPHATASE DOMAIN-CONTAINING PROTEIN"/>
    <property type="match status" value="1"/>
</dbReference>
<protein>
    <recommendedName>
        <fullName evidence="1">Endonuclease/exonuclease/phosphatase domain-containing protein</fullName>
    </recommendedName>
</protein>
<dbReference type="Proteomes" id="UP000507245">
    <property type="component" value="Unassembled WGS sequence"/>
</dbReference>
<evidence type="ECO:0000313" key="2">
    <source>
        <dbReference type="EMBL" id="CAB4268449.1"/>
    </source>
</evidence>
<feature type="domain" description="Endonuclease/exonuclease/phosphatase" evidence="1">
    <location>
        <begin position="8"/>
        <end position="78"/>
    </location>
</feature>
<dbReference type="EMBL" id="CAEKDK010000002">
    <property type="protein sequence ID" value="CAB4268449.1"/>
    <property type="molecule type" value="Genomic_DNA"/>
</dbReference>
<accession>A0A6J5TXI1</accession>
<organism evidence="2 4">
    <name type="scientific">Prunus armeniaca</name>
    <name type="common">Apricot</name>
    <name type="synonym">Armeniaca vulgaris</name>
    <dbReference type="NCBI Taxonomy" id="36596"/>
    <lineage>
        <taxon>Eukaryota</taxon>
        <taxon>Viridiplantae</taxon>
        <taxon>Streptophyta</taxon>
        <taxon>Embryophyta</taxon>
        <taxon>Tracheophyta</taxon>
        <taxon>Spermatophyta</taxon>
        <taxon>Magnoliopsida</taxon>
        <taxon>eudicotyledons</taxon>
        <taxon>Gunneridae</taxon>
        <taxon>Pentapetalae</taxon>
        <taxon>rosids</taxon>
        <taxon>fabids</taxon>
        <taxon>Rosales</taxon>
        <taxon>Rosaceae</taxon>
        <taxon>Amygdaloideae</taxon>
        <taxon>Amygdaleae</taxon>
        <taxon>Prunus</taxon>
    </lineage>
</organism>
<proteinExistence type="predicted"/>